<gene>
    <name evidence="4" type="ORF">CYMTET_39300</name>
</gene>
<keyword evidence="3" id="KW-0732">Signal</keyword>
<dbReference type="InterPro" id="IPR036426">
    <property type="entry name" value="Bulb-type_lectin_dom_sf"/>
</dbReference>
<dbReference type="SUPFAM" id="SSF51110">
    <property type="entry name" value="alpha-D-mannose-specific plant lectins"/>
    <property type="match status" value="1"/>
</dbReference>
<protein>
    <submittedName>
        <fullName evidence="4">Uncharacterized protein</fullName>
    </submittedName>
</protein>
<feature type="chain" id="PRO_5042149527" evidence="3">
    <location>
        <begin position="29"/>
        <end position="1160"/>
    </location>
</feature>
<feature type="compositionally biased region" description="Pro residues" evidence="1">
    <location>
        <begin position="771"/>
        <end position="784"/>
    </location>
</feature>
<dbReference type="Gene3D" id="2.90.10.10">
    <property type="entry name" value="Bulb-type lectin domain"/>
    <property type="match status" value="1"/>
</dbReference>
<reference evidence="4 5" key="1">
    <citation type="journal article" date="2015" name="Genome Biol. Evol.">
        <title>Comparative Genomics of a Bacterivorous Green Alga Reveals Evolutionary Causalities and Consequences of Phago-Mixotrophic Mode of Nutrition.</title>
        <authorList>
            <person name="Burns J.A."/>
            <person name="Paasch A."/>
            <person name="Narechania A."/>
            <person name="Kim E."/>
        </authorList>
    </citation>
    <scope>NUCLEOTIDE SEQUENCE [LARGE SCALE GENOMIC DNA]</scope>
    <source>
        <strain evidence="4 5">PLY_AMNH</strain>
    </source>
</reference>
<dbReference type="PANTHER" id="PTHR24216">
    <property type="entry name" value="PAXILLIN-RELATED"/>
    <property type="match status" value="1"/>
</dbReference>
<comment type="caution">
    <text evidence="4">The sequence shown here is derived from an EMBL/GenBank/DDBJ whole genome shotgun (WGS) entry which is preliminary data.</text>
</comment>
<feature type="transmembrane region" description="Helical" evidence="2">
    <location>
        <begin position="1117"/>
        <end position="1136"/>
    </location>
</feature>
<feature type="compositionally biased region" description="Pro residues" evidence="1">
    <location>
        <begin position="632"/>
        <end position="670"/>
    </location>
</feature>
<feature type="region of interest" description="Disordered" evidence="1">
    <location>
        <begin position="989"/>
        <end position="1057"/>
    </location>
</feature>
<evidence type="ECO:0000256" key="3">
    <source>
        <dbReference type="SAM" id="SignalP"/>
    </source>
</evidence>
<dbReference type="Proteomes" id="UP001190700">
    <property type="component" value="Unassembled WGS sequence"/>
</dbReference>
<feature type="region of interest" description="Disordered" evidence="1">
    <location>
        <begin position="764"/>
        <end position="786"/>
    </location>
</feature>
<evidence type="ECO:0000313" key="5">
    <source>
        <dbReference type="Proteomes" id="UP001190700"/>
    </source>
</evidence>
<organism evidence="4 5">
    <name type="scientific">Cymbomonas tetramitiformis</name>
    <dbReference type="NCBI Taxonomy" id="36881"/>
    <lineage>
        <taxon>Eukaryota</taxon>
        <taxon>Viridiplantae</taxon>
        <taxon>Chlorophyta</taxon>
        <taxon>Pyramimonadophyceae</taxon>
        <taxon>Pyramimonadales</taxon>
        <taxon>Pyramimonadaceae</taxon>
        <taxon>Cymbomonas</taxon>
    </lineage>
</organism>
<feature type="compositionally biased region" description="Acidic residues" evidence="1">
    <location>
        <begin position="1021"/>
        <end position="1030"/>
    </location>
</feature>
<feature type="compositionally biased region" description="Polar residues" evidence="1">
    <location>
        <begin position="1031"/>
        <end position="1046"/>
    </location>
</feature>
<accession>A0AAE0CBN9</accession>
<dbReference type="PANTHER" id="PTHR24216:SF65">
    <property type="entry name" value="PAXILLIN-LIKE PROTEIN 1"/>
    <property type="match status" value="1"/>
</dbReference>
<dbReference type="AlphaFoldDB" id="A0AAE0CBN9"/>
<keyword evidence="2" id="KW-0472">Membrane</keyword>
<evidence type="ECO:0000256" key="2">
    <source>
        <dbReference type="SAM" id="Phobius"/>
    </source>
</evidence>
<keyword evidence="2" id="KW-1133">Transmembrane helix</keyword>
<dbReference type="EMBL" id="LGRX02026095">
    <property type="protein sequence ID" value="KAK3251359.1"/>
    <property type="molecule type" value="Genomic_DNA"/>
</dbReference>
<proteinExistence type="predicted"/>
<feature type="signal peptide" evidence="3">
    <location>
        <begin position="1"/>
        <end position="28"/>
    </location>
</feature>
<name>A0AAE0CBN9_9CHLO</name>
<keyword evidence="2" id="KW-0812">Transmembrane</keyword>
<feature type="compositionally biased region" description="Basic and acidic residues" evidence="1">
    <location>
        <begin position="999"/>
        <end position="1020"/>
    </location>
</feature>
<evidence type="ECO:0000256" key="1">
    <source>
        <dbReference type="SAM" id="MobiDB-lite"/>
    </source>
</evidence>
<sequence>MMACEKSRMKMNMLAFMAIIQMIAAGVAQGVVSVPKPEAPSPHFSQEIANLPKPDVIPQDVASDAAVHHVSEKVGEMAEAVVAEFRPAVVNVTAKEFSTGPRIDDGDVGRQHQELKLALEGLQQGRIPVGHEKRLRRKLSEVSIGDFKGHTYFKVPVTGYMTEDNILATCRAAGMKAPCPGKPGDCSYGGGGQCYDAGLTGCGNPMMYLSQEICSGQNPGSCSALTNTFIYMYNWAGGCGTSAGWCTAGSSAYSSGNLYALCVGGSSASFLEYNGYSYYKVAVSGAMTSPNIASACAAEGLITPCAGANGQCGYNGGQCIDTGLTGCGNPMLDLASPLGCSSPSGCPGLSDTFIYMENWAGGCGTSNGWCTAGNSISNKFALCAGKGKLLTYNAYDYYTVPVSGAMTSPNIASACAAAGMSAPCPGADGQCGYNGGQCIDTGLTGCGNPMLDLASPLGCSSPSGCPGLSDTFIYMENWAGGCGTSNGWCTAGNSISDKLALCVDTKPAKFATYNGYDYYKVQVSGAMTSPNIASACAAIGLSAPCPGRNGQCTYNGGQCVDTGLTGCGNPMLDLSQNICSGQSPSYCSTLTNTFIYMENWAGGCGTSNGWCTAGNNVNDKLALCVAADDVASPPPPSPAPPPPSPPPPSPHSPPPSPPSPPPPSPSPPPLVIPLDDETITYTGDADSTCVNIQSPNDKAVTVEMIYDGGSKPLTSFIDGVATVCGWMPGVYVCKGKITYTGQGTYNIDATITVFDASPSLSATSQSILHPQPFPPPPSPHPPPFEVESERSKAMLTTQKDVGESNHYPVTGVQITPNKMRKKVKSVEVFACDTYNIYDCLQTKRVQKCRFSGRSPPEGYGCSFDKGAISGKQYFVAVTRPAVEVVVEVIAAGGDQGNDAASLDLTDGCYDKVVTGKLLDNGDSIAHGAAKAIMQQDGNFVLFHGDKAVWSTKTTGSDLVASIRKTSHSIVLEIVDIDAREVKWSSAGLDANSAAGGMGDDVHTEKAPEQEKEIQDVADPKETEEEEEESDSSPQHTDQRENTPNTEDVQEEEHGSVDRRLLSVPDGFLAIDDNGVLALYSVDTEIPVWKASTNAFAAGECTSVSAVSWRSQSTSSSMNFIAVGGAMLAATVVVIIFRSRKQKNAEAQKNGEGAKLMFDDI</sequence>
<keyword evidence="5" id="KW-1185">Reference proteome</keyword>
<evidence type="ECO:0000313" key="4">
    <source>
        <dbReference type="EMBL" id="KAK3251359.1"/>
    </source>
</evidence>
<feature type="region of interest" description="Disordered" evidence="1">
    <location>
        <begin position="628"/>
        <end position="670"/>
    </location>
</feature>